<protein>
    <recommendedName>
        <fullName evidence="4">Replication factor A C-terminal domain-containing protein</fullName>
    </recommendedName>
</protein>
<evidence type="ECO:0000256" key="1">
    <source>
        <dbReference type="SAM" id="MobiDB-lite"/>
    </source>
</evidence>
<reference evidence="2" key="1">
    <citation type="submission" date="2023-04" db="EMBL/GenBank/DDBJ databases">
        <authorList>
            <person name="Vijverberg K."/>
            <person name="Xiong W."/>
            <person name="Schranz E."/>
        </authorList>
    </citation>
    <scope>NUCLEOTIDE SEQUENCE</scope>
</reference>
<dbReference type="AlphaFoldDB" id="A0AA36E047"/>
<dbReference type="PANTHER" id="PTHR48463:SF1">
    <property type="entry name" value="DUF223 DOMAIN-CONTAINING PROTEIN"/>
    <property type="match status" value="1"/>
</dbReference>
<keyword evidence="3" id="KW-1185">Reference proteome</keyword>
<dbReference type="SUPFAM" id="SSF50249">
    <property type="entry name" value="Nucleic acid-binding proteins"/>
    <property type="match status" value="2"/>
</dbReference>
<gene>
    <name evidence="2" type="ORF">LSALG_LOCUS16983</name>
</gene>
<dbReference type="InterPro" id="IPR012340">
    <property type="entry name" value="NA-bd_OB-fold"/>
</dbReference>
<feature type="region of interest" description="Disordered" evidence="1">
    <location>
        <begin position="549"/>
        <end position="586"/>
    </location>
</feature>
<organism evidence="2 3">
    <name type="scientific">Lactuca saligna</name>
    <name type="common">Willowleaf lettuce</name>
    <dbReference type="NCBI Taxonomy" id="75948"/>
    <lineage>
        <taxon>Eukaryota</taxon>
        <taxon>Viridiplantae</taxon>
        <taxon>Streptophyta</taxon>
        <taxon>Embryophyta</taxon>
        <taxon>Tracheophyta</taxon>
        <taxon>Spermatophyta</taxon>
        <taxon>Magnoliopsida</taxon>
        <taxon>eudicotyledons</taxon>
        <taxon>Gunneridae</taxon>
        <taxon>Pentapetalae</taxon>
        <taxon>asterids</taxon>
        <taxon>campanulids</taxon>
        <taxon>Asterales</taxon>
        <taxon>Asteraceae</taxon>
        <taxon>Cichorioideae</taxon>
        <taxon>Cichorieae</taxon>
        <taxon>Lactucinae</taxon>
        <taxon>Lactuca</taxon>
    </lineage>
</organism>
<dbReference type="Proteomes" id="UP001177003">
    <property type="component" value="Chromosome 3"/>
</dbReference>
<evidence type="ECO:0000313" key="2">
    <source>
        <dbReference type="EMBL" id="CAI9277032.1"/>
    </source>
</evidence>
<dbReference type="Gene3D" id="2.40.50.140">
    <property type="entry name" value="Nucleic acid-binding proteins"/>
    <property type="match status" value="2"/>
</dbReference>
<sequence length="672" mass="76500">MERVRFVVQKDTQCADTSVYGQCIVVDEIKNYIDGRFLCPHDAAWRILDFPIHERDPPIIILPVHLPNMQSVFFKENTQIKEVVENPTFGSSLLLGWFEKNRWDSIGRELTYASYPTKYWWDDREKCWKRRRRSNSRALGRLIFVHPTGGELFFLRMLLSHQKGCKSYEELRTVSDLRILRMRTPQVRTQETWFLAVDTNGDAVQILGQRKDQGYLQSVLIPSKCYTIEKYACGIPDRYQKWLDNEVYIAAGMASSITSIQDTHTIPACWFTFITKKQIANYVDRHADFIGVFSKLIRCTKKNKEPYLLLILKNELGEDIAISLWKECTNIPSKFDVVGLENTVAPVVVAITSIKISTYDGSLRHGISSASHLYINPPIPETPLLTDSFRTFSDSSIFFDIPTPLGDILQRGHPKLLNKSFTTKAVITAYVFSDCWYQVQCPNCKIPAFKQGKSWFCPSDGIINAPTITFKLSATLTDENNSIVALLSDNATQDLFGSTADKLIPDDDINCRGQLPAIATTVQGIAKKMKLRITNTSTDTNIRFMITDIEKSNPQETAYPTTPAPHHRSPSKDSEKDCSSVPQHSRANVKREIGDILEAIQSRLEESFRIDENIVLYIANHPDDVDVQTLHNIFEKAKTEDQSIQDNVSFMLGTIHKRIGKYKRGMKDTPSD</sequence>
<evidence type="ECO:0008006" key="4">
    <source>
        <dbReference type="Google" id="ProtNLM"/>
    </source>
</evidence>
<dbReference type="PANTHER" id="PTHR48463">
    <property type="entry name" value="DUF223 DOMAIN-CONTAINING PROTEIN"/>
    <property type="match status" value="1"/>
</dbReference>
<proteinExistence type="predicted"/>
<dbReference type="EMBL" id="OX465079">
    <property type="protein sequence ID" value="CAI9277032.1"/>
    <property type="molecule type" value="Genomic_DNA"/>
</dbReference>
<accession>A0AA36E047</accession>
<name>A0AA36E047_LACSI</name>
<evidence type="ECO:0000313" key="3">
    <source>
        <dbReference type="Proteomes" id="UP001177003"/>
    </source>
</evidence>